<evidence type="ECO:0000256" key="5">
    <source>
        <dbReference type="PROSITE-ProRule" id="PRU00642"/>
    </source>
</evidence>
<reference evidence="9" key="1">
    <citation type="journal article" date="2017" name="Genome Biol.">
        <title>Comparative genomics reveals high biological diversity and specific adaptations in the industrially and medically important fungal genus Aspergillus.</title>
        <authorList>
            <person name="de Vries R.P."/>
            <person name="Riley R."/>
            <person name="Wiebenga A."/>
            <person name="Aguilar-Osorio G."/>
            <person name="Amillis S."/>
            <person name="Uchima C.A."/>
            <person name="Anderluh G."/>
            <person name="Asadollahi M."/>
            <person name="Askin M."/>
            <person name="Barry K."/>
            <person name="Battaglia E."/>
            <person name="Bayram O."/>
            <person name="Benocci T."/>
            <person name="Braus-Stromeyer S.A."/>
            <person name="Caldana C."/>
            <person name="Canovas D."/>
            <person name="Cerqueira G.C."/>
            <person name="Chen F."/>
            <person name="Chen W."/>
            <person name="Choi C."/>
            <person name="Clum A."/>
            <person name="Dos Santos R.A."/>
            <person name="Damasio A.R."/>
            <person name="Diallinas G."/>
            <person name="Emri T."/>
            <person name="Fekete E."/>
            <person name="Flipphi M."/>
            <person name="Freyberg S."/>
            <person name="Gallo A."/>
            <person name="Gournas C."/>
            <person name="Habgood R."/>
            <person name="Hainaut M."/>
            <person name="Harispe M.L."/>
            <person name="Henrissat B."/>
            <person name="Hilden K.S."/>
            <person name="Hope R."/>
            <person name="Hossain A."/>
            <person name="Karabika E."/>
            <person name="Karaffa L."/>
            <person name="Karanyi Z."/>
            <person name="Krasevec N."/>
            <person name="Kuo A."/>
            <person name="Kusch H."/>
            <person name="LaButti K."/>
            <person name="Lagendijk E.L."/>
            <person name="Lapidus A."/>
            <person name="Levasseur A."/>
            <person name="Lindquist E."/>
            <person name="Lipzen A."/>
            <person name="Logrieco A.F."/>
            <person name="MacCabe A."/>
            <person name="Maekelae M.R."/>
            <person name="Malavazi I."/>
            <person name="Melin P."/>
            <person name="Meyer V."/>
            <person name="Mielnichuk N."/>
            <person name="Miskei M."/>
            <person name="Molnar A.P."/>
            <person name="Mule G."/>
            <person name="Ngan C.Y."/>
            <person name="Orejas M."/>
            <person name="Orosz E."/>
            <person name="Ouedraogo J.P."/>
            <person name="Overkamp K.M."/>
            <person name="Park H.-S."/>
            <person name="Perrone G."/>
            <person name="Piumi F."/>
            <person name="Punt P.J."/>
            <person name="Ram A.F."/>
            <person name="Ramon A."/>
            <person name="Rauscher S."/>
            <person name="Record E."/>
            <person name="Riano-Pachon D.M."/>
            <person name="Robert V."/>
            <person name="Roehrig J."/>
            <person name="Ruller R."/>
            <person name="Salamov A."/>
            <person name="Salih N.S."/>
            <person name="Samson R.A."/>
            <person name="Sandor E."/>
            <person name="Sanguinetti M."/>
            <person name="Schuetze T."/>
            <person name="Sepcic K."/>
            <person name="Shelest E."/>
            <person name="Sherlock G."/>
            <person name="Sophianopoulou V."/>
            <person name="Squina F.M."/>
            <person name="Sun H."/>
            <person name="Susca A."/>
            <person name="Todd R.B."/>
            <person name="Tsang A."/>
            <person name="Unkles S.E."/>
            <person name="van de Wiele N."/>
            <person name="van Rossen-Uffink D."/>
            <person name="Oliveira J.V."/>
            <person name="Vesth T.C."/>
            <person name="Visser J."/>
            <person name="Yu J.-H."/>
            <person name="Zhou M."/>
            <person name="Andersen M.R."/>
            <person name="Archer D.B."/>
            <person name="Baker S.E."/>
            <person name="Benoit I."/>
            <person name="Brakhage A.A."/>
            <person name="Braus G.H."/>
            <person name="Fischer R."/>
            <person name="Frisvad J.C."/>
            <person name="Goldman G.H."/>
            <person name="Houbraken J."/>
            <person name="Oakley B."/>
            <person name="Pocsi I."/>
            <person name="Scazzocchio C."/>
            <person name="Seiboth B."/>
            <person name="vanKuyk P.A."/>
            <person name="Wortman J."/>
            <person name="Dyer P.S."/>
            <person name="Grigoriev I.V."/>
        </authorList>
    </citation>
    <scope>NUCLEOTIDE SEQUENCE [LARGE SCALE GENOMIC DNA]</scope>
    <source>
        <strain evidence="9">ITEM 5010</strain>
    </source>
</reference>
<evidence type="ECO:0000259" key="6">
    <source>
        <dbReference type="PROSITE" id="PS51310"/>
    </source>
</evidence>
<dbReference type="PANTHER" id="PTHR12937:SF0">
    <property type="entry name" value="VACUOLAR PROTEIN SORTING-ASSOCIATED PROTEIN 28 HOMOLOG"/>
    <property type="match status" value="1"/>
</dbReference>
<dbReference type="GO" id="GO:0043328">
    <property type="term" value="P:protein transport to vacuole involved in ubiquitin-dependent protein catabolic process via the multivesicular body sorting pathway"/>
    <property type="evidence" value="ECO:0007669"/>
    <property type="project" value="TreeGrafter"/>
</dbReference>
<dbReference type="InterPro" id="IPR029063">
    <property type="entry name" value="SAM-dependent_MTases_sf"/>
</dbReference>
<feature type="domain" description="VPS28 C-terminal" evidence="6">
    <location>
        <begin position="150"/>
        <end position="244"/>
    </location>
</feature>
<dbReference type="GO" id="GO:0031902">
    <property type="term" value="C:late endosome membrane"/>
    <property type="evidence" value="ECO:0007669"/>
    <property type="project" value="UniProtKB-SubCell"/>
</dbReference>
<evidence type="ECO:0000256" key="3">
    <source>
        <dbReference type="ARBA" id="ARBA00022753"/>
    </source>
</evidence>
<dbReference type="SUPFAM" id="SSF53335">
    <property type="entry name" value="S-adenosyl-L-methionine-dependent methyltransferases"/>
    <property type="match status" value="1"/>
</dbReference>
<dbReference type="Gene3D" id="3.40.50.150">
    <property type="entry name" value="Vaccinia Virus protein VP39"/>
    <property type="match status" value="1"/>
</dbReference>
<comment type="similarity">
    <text evidence="5">Belongs to the VPS28 family.</text>
</comment>
<dbReference type="GO" id="GO:0008757">
    <property type="term" value="F:S-adenosylmethionine-dependent methyltransferase activity"/>
    <property type="evidence" value="ECO:0007669"/>
    <property type="project" value="UniProtKB-ARBA"/>
</dbReference>
<dbReference type="AlphaFoldDB" id="A0A1R3RLA5"/>
<dbReference type="STRING" id="602072.A0A1R3RLA5"/>
<dbReference type="PROSITE" id="PS51310">
    <property type="entry name" value="VPS28_C"/>
    <property type="match status" value="1"/>
</dbReference>
<dbReference type="Pfam" id="PF10294">
    <property type="entry name" value="Methyltransf_16"/>
    <property type="match status" value="1"/>
</dbReference>
<dbReference type="SUPFAM" id="SSF140427">
    <property type="entry name" value="VPS28 C-terminal domain-like"/>
    <property type="match status" value="1"/>
</dbReference>
<dbReference type="InterPro" id="IPR017899">
    <property type="entry name" value="VPS28_C"/>
</dbReference>
<evidence type="ECO:0000256" key="1">
    <source>
        <dbReference type="ARBA" id="ARBA00004633"/>
    </source>
</evidence>
<dbReference type="Proteomes" id="UP000188318">
    <property type="component" value="Unassembled WGS sequence"/>
</dbReference>
<name>A0A1R3RLA5_ASPC5</name>
<dbReference type="PANTHER" id="PTHR12937">
    <property type="entry name" value="VACUOLAR PROTEIN SORTING 28, ISOFORM 2 VPS28"/>
    <property type="match status" value="1"/>
</dbReference>
<organism evidence="8 9">
    <name type="scientific">Aspergillus carbonarius (strain ITEM 5010)</name>
    <dbReference type="NCBI Taxonomy" id="602072"/>
    <lineage>
        <taxon>Eukaryota</taxon>
        <taxon>Fungi</taxon>
        <taxon>Dikarya</taxon>
        <taxon>Ascomycota</taxon>
        <taxon>Pezizomycotina</taxon>
        <taxon>Eurotiomycetes</taxon>
        <taxon>Eurotiomycetidae</taxon>
        <taxon>Eurotiales</taxon>
        <taxon>Aspergillaceae</taxon>
        <taxon>Aspergillus</taxon>
        <taxon>Aspergillus subgen. Circumdati</taxon>
    </lineage>
</organism>
<dbReference type="OrthoDB" id="433955at2759"/>
<protein>
    <recommendedName>
        <fullName evidence="10">VPS28-domain-containing protein</fullName>
    </recommendedName>
</protein>
<sequence length="788" mass="86975">MYTQRPLAYAPTPYSYTPNPALAASINLDEEVKLASSSAERDLYESLAEIYGIIVTLDGLEKAYIKDVVTEAEYTETCTRLLKQYKSSLGDDTVANEFVDLETFKRTWGLECPRATERLRIGLPATVEQASHSTSAANMAPAAAGPAGGASGSLILTATENFITFLDALKLNMVSKDALHPLLSEVIQSVNKVTDVDFENRGKIIQWLITLNQMRATEELSEDQARELAFDIEQAYLGFKATLVFDLPQIHTKPSGTELIQALDLLTVKPRSFGPVAQEAGKSRTVQPAGVTRYLTSIIASPLSWLDTDELREAVWDAAAARLSERSGRTAMPAMSRVFSIPTSGGEEFTLTLHEPSLTADNLGMKTWVSSYLLSRRLHNLLETTPNLVPSASTTPKLHPDKTLRALELGAGTGLVGLSFAALRGKSATIHLTDLPDIVPNLAHNAALNVELLNRTAGAVTTGVLDWSVTPEPLPTAEEQYDLILAADPLYSPNHPKWLVDTITPWLSRGLDARVVLEMPLRDAYLPQVQELRERMGQLGLAVVDEGQEIGYDDWESADGGALEVKSTMVIGLLAITAIPTVTGVAMGVSEQRKANERKNDERRMAKFNIDVVAPPQEEPDDEVQGLRVVLRDFKVYLDDPVPSKRKVPAHTAAAFYIEYPEPDHLKDLKRGFGLATTISDNPPMLGWIYADKDTHEVKYGNRSMSCEHVVGPWDWEDEETTVTLEENCRFVAVQEEDGAWALYYDRDGDDLEGVLEEQGKLDNDFQPLRLKRNLIEQQVQKMKNDNS</sequence>
<evidence type="ECO:0000256" key="4">
    <source>
        <dbReference type="ARBA" id="ARBA00022927"/>
    </source>
</evidence>
<dbReference type="SUPFAM" id="SSF140111">
    <property type="entry name" value="Endosomal sorting complex assembly domain"/>
    <property type="match status" value="1"/>
</dbReference>
<evidence type="ECO:0000256" key="2">
    <source>
        <dbReference type="ARBA" id="ARBA00022448"/>
    </source>
</evidence>
<evidence type="ECO:0000259" key="7">
    <source>
        <dbReference type="PROSITE" id="PS51313"/>
    </source>
</evidence>
<dbReference type="PROSITE" id="PS51313">
    <property type="entry name" value="VPS28_N"/>
    <property type="match status" value="1"/>
</dbReference>
<gene>
    <name evidence="8" type="ORF">ASPCADRAFT_515690</name>
</gene>
<dbReference type="InterPro" id="IPR019410">
    <property type="entry name" value="Methyltransf_16"/>
</dbReference>
<dbReference type="CDD" id="cd02440">
    <property type="entry name" value="AdoMet_MTases"/>
    <property type="match status" value="1"/>
</dbReference>
<comment type="subcellular location">
    <subcellularLocation>
        <location evidence="1">Late endosome membrane</location>
        <topology evidence="1">Peripheral membrane protein</topology>
    </subcellularLocation>
</comment>
<keyword evidence="9" id="KW-1185">Reference proteome</keyword>
<dbReference type="InterPro" id="IPR007143">
    <property type="entry name" value="Vps28"/>
</dbReference>
<dbReference type="FunFam" id="1.20.1440.200:FF:000003">
    <property type="entry name" value="Vacuolar protein sorting-associated protein 28"/>
    <property type="match status" value="1"/>
</dbReference>
<evidence type="ECO:0000313" key="8">
    <source>
        <dbReference type="EMBL" id="OOF95267.1"/>
    </source>
</evidence>
<dbReference type="GO" id="GO:0044877">
    <property type="term" value="F:protein-containing complex binding"/>
    <property type="evidence" value="ECO:0007669"/>
    <property type="project" value="TreeGrafter"/>
</dbReference>
<proteinExistence type="inferred from homology"/>
<evidence type="ECO:0008006" key="10">
    <source>
        <dbReference type="Google" id="ProtNLM"/>
    </source>
</evidence>
<dbReference type="Pfam" id="PF03997">
    <property type="entry name" value="VPS28"/>
    <property type="match status" value="1"/>
</dbReference>
<feature type="domain" description="VPS28 N-terminal" evidence="7">
    <location>
        <begin position="21"/>
        <end position="129"/>
    </location>
</feature>
<dbReference type="InterPro" id="IPR037202">
    <property type="entry name" value="ESCRT_assembly_dom"/>
</dbReference>
<dbReference type="FunFam" id="1.20.120.1130:FF:000001">
    <property type="entry name" value="Vacuolar protein sorting-associated protein 28 homolog"/>
    <property type="match status" value="1"/>
</dbReference>
<dbReference type="GO" id="GO:0000813">
    <property type="term" value="C:ESCRT I complex"/>
    <property type="evidence" value="ECO:0007669"/>
    <property type="project" value="InterPro"/>
</dbReference>
<keyword evidence="3" id="KW-0967">Endosome</keyword>
<dbReference type="Gene3D" id="1.20.1440.200">
    <property type="match status" value="1"/>
</dbReference>
<evidence type="ECO:0000313" key="9">
    <source>
        <dbReference type="Proteomes" id="UP000188318"/>
    </source>
</evidence>
<accession>A0A1R3RLA5</accession>
<keyword evidence="4 5" id="KW-0653">Protein transport</keyword>
<dbReference type="InterPro" id="IPR037206">
    <property type="entry name" value="VPS28_C_sf"/>
</dbReference>
<dbReference type="InterPro" id="IPR017898">
    <property type="entry name" value="VPS28_N"/>
</dbReference>
<dbReference type="InterPro" id="IPR038358">
    <property type="entry name" value="VPS28_N_sf"/>
</dbReference>
<keyword evidence="2 5" id="KW-0813">Transport</keyword>
<dbReference type="OMA" id="IMISADP"/>
<dbReference type="EMBL" id="KV907500">
    <property type="protein sequence ID" value="OOF95267.1"/>
    <property type="molecule type" value="Genomic_DNA"/>
</dbReference>
<dbReference type="VEuPathDB" id="FungiDB:ASPCADRAFT_515690"/>
<dbReference type="Gene3D" id="1.20.120.1130">
    <property type="match status" value="1"/>
</dbReference>